<dbReference type="InterPro" id="IPR052155">
    <property type="entry name" value="Biofilm_reg_signaling"/>
</dbReference>
<dbReference type="AlphaFoldDB" id="A0A562QM62"/>
<proteinExistence type="predicted"/>
<feature type="domain" description="PAC" evidence="2">
    <location>
        <begin position="85"/>
        <end position="136"/>
    </location>
</feature>
<organism evidence="5 6">
    <name type="scientific">Halalkalibacter nanhaiisediminis</name>
    <dbReference type="NCBI Taxonomy" id="688079"/>
    <lineage>
        <taxon>Bacteria</taxon>
        <taxon>Bacillati</taxon>
        <taxon>Bacillota</taxon>
        <taxon>Bacilli</taxon>
        <taxon>Bacillales</taxon>
        <taxon>Bacillaceae</taxon>
        <taxon>Halalkalibacter</taxon>
    </lineage>
</organism>
<keyword evidence="6" id="KW-1185">Reference proteome</keyword>
<accession>A0A562QM62</accession>
<evidence type="ECO:0000313" key="6">
    <source>
        <dbReference type="Proteomes" id="UP000315711"/>
    </source>
</evidence>
<dbReference type="InterPro" id="IPR000160">
    <property type="entry name" value="GGDEF_dom"/>
</dbReference>
<dbReference type="PANTHER" id="PTHR44757:SF2">
    <property type="entry name" value="BIOFILM ARCHITECTURE MAINTENANCE PROTEIN MBAA"/>
    <property type="match status" value="1"/>
</dbReference>
<dbReference type="Gene3D" id="3.30.70.270">
    <property type="match status" value="1"/>
</dbReference>
<evidence type="ECO:0000259" key="1">
    <source>
        <dbReference type="PROSITE" id="PS50112"/>
    </source>
</evidence>
<reference evidence="5 6" key="1">
    <citation type="journal article" date="2015" name="Stand. Genomic Sci.">
        <title>Genomic Encyclopedia of Bacterial and Archaeal Type Strains, Phase III: the genomes of soil and plant-associated and newly described type strains.</title>
        <authorList>
            <person name="Whitman W.B."/>
            <person name="Woyke T."/>
            <person name="Klenk H.P."/>
            <person name="Zhou Y."/>
            <person name="Lilburn T.G."/>
            <person name="Beck B.J."/>
            <person name="De Vos P."/>
            <person name="Vandamme P."/>
            <person name="Eisen J.A."/>
            <person name="Garrity G."/>
            <person name="Hugenholtz P."/>
            <person name="Kyrpides N.C."/>
        </authorList>
    </citation>
    <scope>NUCLEOTIDE SEQUENCE [LARGE SCALE GENOMIC DNA]</scope>
    <source>
        <strain evidence="5 6">CGMCC 1.10116</strain>
    </source>
</reference>
<dbReference type="PROSITE" id="PS50887">
    <property type="entry name" value="GGDEF"/>
    <property type="match status" value="1"/>
</dbReference>
<dbReference type="SUPFAM" id="SSF55785">
    <property type="entry name" value="PYP-like sensor domain (PAS domain)"/>
    <property type="match status" value="1"/>
</dbReference>
<evidence type="ECO:0000259" key="4">
    <source>
        <dbReference type="PROSITE" id="PS50887"/>
    </source>
</evidence>
<dbReference type="CDD" id="cd01949">
    <property type="entry name" value="GGDEF"/>
    <property type="match status" value="1"/>
</dbReference>
<dbReference type="InterPro" id="IPR029787">
    <property type="entry name" value="Nucleotide_cyclase"/>
</dbReference>
<dbReference type="EMBL" id="VLKZ01000004">
    <property type="protein sequence ID" value="TWI57136.1"/>
    <property type="molecule type" value="Genomic_DNA"/>
</dbReference>
<dbReference type="Pfam" id="PF00563">
    <property type="entry name" value="EAL"/>
    <property type="match status" value="1"/>
</dbReference>
<dbReference type="OrthoDB" id="9759607at2"/>
<dbReference type="NCBIfam" id="TIGR00229">
    <property type="entry name" value="sensory_box"/>
    <property type="match status" value="1"/>
</dbReference>
<dbReference type="CDD" id="cd01948">
    <property type="entry name" value="EAL"/>
    <property type="match status" value="1"/>
</dbReference>
<dbReference type="InterPro" id="IPR001633">
    <property type="entry name" value="EAL_dom"/>
</dbReference>
<dbReference type="PROSITE" id="PS50113">
    <property type="entry name" value="PAC"/>
    <property type="match status" value="1"/>
</dbReference>
<evidence type="ECO:0000313" key="5">
    <source>
        <dbReference type="EMBL" id="TWI57136.1"/>
    </source>
</evidence>
<dbReference type="SMART" id="SM00267">
    <property type="entry name" value="GGDEF"/>
    <property type="match status" value="1"/>
</dbReference>
<dbReference type="PROSITE" id="PS50883">
    <property type="entry name" value="EAL"/>
    <property type="match status" value="1"/>
</dbReference>
<name>A0A562QM62_9BACI</name>
<evidence type="ECO:0000259" key="3">
    <source>
        <dbReference type="PROSITE" id="PS50883"/>
    </source>
</evidence>
<dbReference type="SMART" id="SM00091">
    <property type="entry name" value="PAS"/>
    <property type="match status" value="1"/>
</dbReference>
<gene>
    <name evidence="5" type="ORF">IQ10_01840</name>
</gene>
<feature type="domain" description="GGDEF" evidence="4">
    <location>
        <begin position="168"/>
        <end position="301"/>
    </location>
</feature>
<evidence type="ECO:0000259" key="2">
    <source>
        <dbReference type="PROSITE" id="PS50113"/>
    </source>
</evidence>
<dbReference type="SUPFAM" id="SSF55073">
    <property type="entry name" value="Nucleotide cyclase"/>
    <property type="match status" value="1"/>
</dbReference>
<dbReference type="Pfam" id="PF08448">
    <property type="entry name" value="PAS_4"/>
    <property type="match status" value="1"/>
</dbReference>
<dbReference type="InterPro" id="IPR043128">
    <property type="entry name" value="Rev_trsase/Diguanyl_cyclase"/>
</dbReference>
<dbReference type="CDD" id="cd00130">
    <property type="entry name" value="PAS"/>
    <property type="match status" value="1"/>
</dbReference>
<sequence>MNQSEIEKRLRESEEQYRSLFRYSTNAMFVLNRLGQFEQVNPATSRMTGYVEDELVMMHFNELVFEQGHKLAQDFVQRALKGSSETFDIELRHRLKQKLFVHLTLVPNEINGEIKGVIGVAEDITKRKQDEQKIKRMANEDELTGLPNRRSLTEHLATAITLADRNNEQLAVLFIDLDRFKLVNDTLGHILGDKALKEMGKRINEGLQEEAILARMDGDEFIALIPRLSSLEQATEVASQLLEWIKQPLLIDGYEFTLTGSIGIAMYPDSGDNVELLIKCADAAMYSAKTKGGDVFEKYEENMRYKFFERFHVENDLRRALEKGEFFLYFQPQFDAVTNELCGEEVLVRWFHPEEGVTSPNKFIAIAEETGLIIPIGKWILRQACLQKKKWIDLGYPHVSMSVNLSLRQFLQQNIVETVKDILEESQLPPHLLEIEVTESVTIDIERTIDILKRLTALGIKISLDDFGTGYSSLQYVSQLPIQELKIDQSFVRNIGKGQNSEGIIAMIINLAHFLNLKVIAEGVETEAQLSYLVKQRCDKVQGYFHSRPLSVEEYELFLQQI</sequence>
<dbReference type="Gene3D" id="3.20.20.450">
    <property type="entry name" value="EAL domain"/>
    <property type="match status" value="1"/>
</dbReference>
<dbReference type="InterPro" id="IPR035965">
    <property type="entry name" value="PAS-like_dom_sf"/>
</dbReference>
<dbReference type="FunFam" id="3.20.20.450:FF:000001">
    <property type="entry name" value="Cyclic di-GMP phosphodiesterase yahA"/>
    <property type="match status" value="1"/>
</dbReference>
<dbReference type="InterPro" id="IPR000014">
    <property type="entry name" value="PAS"/>
</dbReference>
<dbReference type="Proteomes" id="UP000315711">
    <property type="component" value="Unassembled WGS sequence"/>
</dbReference>
<comment type="caution">
    <text evidence="5">The sequence shown here is derived from an EMBL/GenBank/DDBJ whole genome shotgun (WGS) entry which is preliminary data.</text>
</comment>
<dbReference type="PROSITE" id="PS50112">
    <property type="entry name" value="PAS"/>
    <property type="match status" value="1"/>
</dbReference>
<dbReference type="PANTHER" id="PTHR44757">
    <property type="entry name" value="DIGUANYLATE CYCLASE DGCP"/>
    <property type="match status" value="1"/>
</dbReference>
<dbReference type="InterPro" id="IPR000700">
    <property type="entry name" value="PAS-assoc_C"/>
</dbReference>
<feature type="domain" description="PAS" evidence="1">
    <location>
        <begin position="13"/>
        <end position="83"/>
    </location>
</feature>
<dbReference type="RefSeq" id="WP_144450151.1">
    <property type="nucleotide sequence ID" value="NZ_VLKZ01000004.1"/>
</dbReference>
<dbReference type="InterPro" id="IPR035919">
    <property type="entry name" value="EAL_sf"/>
</dbReference>
<dbReference type="Pfam" id="PF00990">
    <property type="entry name" value="GGDEF"/>
    <property type="match status" value="1"/>
</dbReference>
<dbReference type="NCBIfam" id="TIGR00254">
    <property type="entry name" value="GGDEF"/>
    <property type="match status" value="1"/>
</dbReference>
<dbReference type="Gene3D" id="3.30.450.20">
    <property type="entry name" value="PAS domain"/>
    <property type="match status" value="1"/>
</dbReference>
<dbReference type="InterPro" id="IPR013656">
    <property type="entry name" value="PAS_4"/>
</dbReference>
<protein>
    <submittedName>
        <fullName evidence="5">PAS domain S-box-containing protein/diguanylate cyclase (GGDEF)-like protein</fullName>
    </submittedName>
</protein>
<feature type="domain" description="EAL" evidence="3">
    <location>
        <begin position="310"/>
        <end position="562"/>
    </location>
</feature>
<dbReference type="SUPFAM" id="SSF141868">
    <property type="entry name" value="EAL domain-like"/>
    <property type="match status" value="1"/>
</dbReference>
<dbReference type="SMART" id="SM00052">
    <property type="entry name" value="EAL"/>
    <property type="match status" value="1"/>
</dbReference>